<dbReference type="GO" id="GO:0031267">
    <property type="term" value="F:small GTPase binding"/>
    <property type="evidence" value="ECO:0007669"/>
    <property type="project" value="InterPro"/>
</dbReference>
<dbReference type="InterPro" id="IPR040017">
    <property type="entry name" value="XPOT"/>
</dbReference>
<dbReference type="PANTHER" id="PTHR15952:SF11">
    <property type="entry name" value="EXPORTIN-T"/>
    <property type="match status" value="1"/>
</dbReference>
<keyword evidence="9" id="KW-0813">Transport</keyword>
<evidence type="ECO:0000256" key="10">
    <source>
        <dbReference type="SAM" id="MobiDB-lite"/>
    </source>
</evidence>
<evidence type="ECO:0000259" key="11">
    <source>
        <dbReference type="Pfam" id="PF08389"/>
    </source>
</evidence>
<keyword evidence="4 9" id="KW-0820">tRNA-binding</keyword>
<keyword evidence="6 9" id="KW-0539">Nucleus</keyword>
<dbReference type="Pfam" id="PF08389">
    <property type="entry name" value="Xpo1"/>
    <property type="match status" value="1"/>
</dbReference>
<feature type="compositionally biased region" description="Polar residues" evidence="10">
    <location>
        <begin position="1"/>
        <end position="11"/>
    </location>
</feature>
<evidence type="ECO:0000313" key="12">
    <source>
        <dbReference type="EMBL" id="CAJ0587871.1"/>
    </source>
</evidence>
<evidence type="ECO:0000256" key="5">
    <source>
        <dbReference type="ARBA" id="ARBA00022884"/>
    </source>
</evidence>
<dbReference type="Gene3D" id="1.25.10.10">
    <property type="entry name" value="Leucine-rich Repeat Variant"/>
    <property type="match status" value="1"/>
</dbReference>
<dbReference type="InterPro" id="IPR016024">
    <property type="entry name" value="ARM-type_fold"/>
</dbReference>
<dbReference type="GO" id="GO:0000049">
    <property type="term" value="F:tRNA binding"/>
    <property type="evidence" value="ECO:0007669"/>
    <property type="project" value="UniProtKB-UniRule"/>
</dbReference>
<comment type="similarity">
    <text evidence="9">Belongs to the exportin family.</text>
</comment>
<comment type="function">
    <text evidence="9">tRNA nucleus export receptor which facilitates tRNA translocation across the nuclear pore complex.</text>
</comment>
<dbReference type="InterPro" id="IPR011989">
    <property type="entry name" value="ARM-like"/>
</dbReference>
<dbReference type="GO" id="GO:0016363">
    <property type="term" value="C:nuclear matrix"/>
    <property type="evidence" value="ECO:0007669"/>
    <property type="project" value="TreeGrafter"/>
</dbReference>
<comment type="subcellular location">
    <subcellularLocation>
        <location evidence="1 9">Cytoplasm</location>
    </subcellularLocation>
    <subcellularLocation>
        <location evidence="9">Nucleus</location>
    </subcellularLocation>
    <text evidence="9">Shuttles between the nucleus and the cytoplasm.</text>
</comment>
<evidence type="ECO:0000256" key="8">
    <source>
        <dbReference type="ARBA" id="ARBA00032199"/>
    </source>
</evidence>
<dbReference type="GO" id="GO:0071528">
    <property type="term" value="P:tRNA re-export from nucleus"/>
    <property type="evidence" value="ECO:0007669"/>
    <property type="project" value="UniProtKB-UniRule"/>
</dbReference>
<evidence type="ECO:0000256" key="2">
    <source>
        <dbReference type="ARBA" id="ARBA00018928"/>
    </source>
</evidence>
<organism evidence="12 13">
    <name type="scientific">Mesorhabditis spiculigera</name>
    <dbReference type="NCBI Taxonomy" id="96644"/>
    <lineage>
        <taxon>Eukaryota</taxon>
        <taxon>Metazoa</taxon>
        <taxon>Ecdysozoa</taxon>
        <taxon>Nematoda</taxon>
        <taxon>Chromadorea</taxon>
        <taxon>Rhabditida</taxon>
        <taxon>Rhabditina</taxon>
        <taxon>Rhabditomorpha</taxon>
        <taxon>Rhabditoidea</taxon>
        <taxon>Rhabditidae</taxon>
        <taxon>Mesorhabditinae</taxon>
        <taxon>Mesorhabditis</taxon>
    </lineage>
</organism>
<accession>A0AA36GBQ7</accession>
<keyword evidence="13" id="KW-1185">Reference proteome</keyword>
<evidence type="ECO:0000256" key="3">
    <source>
        <dbReference type="ARBA" id="ARBA00022490"/>
    </source>
</evidence>
<dbReference type="SUPFAM" id="SSF48371">
    <property type="entry name" value="ARM repeat"/>
    <property type="match status" value="1"/>
</dbReference>
<gene>
    <name evidence="12" type="ORF">MSPICULIGERA_LOCUS25824</name>
</gene>
<protein>
    <recommendedName>
        <fullName evidence="2 9">Exportin-T</fullName>
    </recommendedName>
    <alternativeName>
        <fullName evidence="7 9">Exportin(tRNA)</fullName>
    </alternativeName>
    <alternativeName>
        <fullName evidence="8 9">tRNA exportin</fullName>
    </alternativeName>
</protein>
<feature type="domain" description="Exportin-1/Importin-beta-like" evidence="11">
    <location>
        <begin position="106"/>
        <end position="252"/>
    </location>
</feature>
<name>A0AA36GBQ7_9BILA</name>
<evidence type="ECO:0000256" key="9">
    <source>
        <dbReference type="RuleBase" id="RU366037"/>
    </source>
</evidence>
<feature type="region of interest" description="Disordered" evidence="10">
    <location>
        <begin position="1"/>
        <end position="21"/>
    </location>
</feature>
<dbReference type="GO" id="GO:0005643">
    <property type="term" value="C:nuclear pore"/>
    <property type="evidence" value="ECO:0007669"/>
    <property type="project" value="TreeGrafter"/>
</dbReference>
<dbReference type="GO" id="GO:0005737">
    <property type="term" value="C:cytoplasm"/>
    <property type="evidence" value="ECO:0007669"/>
    <property type="project" value="UniProtKB-SubCell"/>
</dbReference>
<dbReference type="InterPro" id="IPR013598">
    <property type="entry name" value="Exportin-1/Importin-b-like"/>
</dbReference>
<evidence type="ECO:0000256" key="7">
    <source>
        <dbReference type="ARBA" id="ARBA00029784"/>
    </source>
</evidence>
<reference evidence="12" key="1">
    <citation type="submission" date="2023-06" db="EMBL/GenBank/DDBJ databases">
        <authorList>
            <person name="Delattre M."/>
        </authorList>
    </citation>
    <scope>NUCLEOTIDE SEQUENCE</scope>
    <source>
        <strain evidence="12">AF72</strain>
    </source>
</reference>
<sequence length="315" mass="35778">MTKQPAANFGTTGVGGLSINDPDKAKQQQVYKFVENMKQDPDGWKKSVEYIVTGAVSTVDEHYLLFLVIEEFLKKRYAAANNEDVRIVRDFLAFWMQKINGDGSYPAYVVNKLAQLFSLVFASDFPSRWPRFMQEVFLDRGFTHHPTVQFYLKTLLAIDEEVVNRYMSRTPEEFDRNTTIKDAMRELCIKDCSESWVLILEQCSELSDHALVFEVVAAYVDWIDLELVANERFVPLLMKGLAKSETSEEAIQAVEGLVQKGMPASRKLFLTSGLLNFIKTNNLLAISEDSFNEETERVACLVSSLGHQLVNVNST</sequence>
<dbReference type="EMBL" id="CATQJA010002710">
    <property type="protein sequence ID" value="CAJ0587871.1"/>
    <property type="molecule type" value="Genomic_DNA"/>
</dbReference>
<proteinExistence type="inferred from homology"/>
<evidence type="ECO:0000256" key="4">
    <source>
        <dbReference type="ARBA" id="ARBA00022555"/>
    </source>
</evidence>
<evidence type="ECO:0000256" key="1">
    <source>
        <dbReference type="ARBA" id="ARBA00004496"/>
    </source>
</evidence>
<dbReference type="Proteomes" id="UP001177023">
    <property type="component" value="Unassembled WGS sequence"/>
</dbReference>
<evidence type="ECO:0000256" key="6">
    <source>
        <dbReference type="ARBA" id="ARBA00023242"/>
    </source>
</evidence>
<keyword evidence="3 9" id="KW-0963">Cytoplasm</keyword>
<feature type="non-terminal residue" evidence="12">
    <location>
        <position position="315"/>
    </location>
</feature>
<keyword evidence="5 9" id="KW-0694">RNA-binding</keyword>
<dbReference type="AlphaFoldDB" id="A0AA36GBQ7"/>
<comment type="caution">
    <text evidence="12">The sequence shown here is derived from an EMBL/GenBank/DDBJ whole genome shotgun (WGS) entry which is preliminary data.</text>
</comment>
<dbReference type="PANTHER" id="PTHR15952">
    <property type="entry name" value="EXPORTIN-T/LOS1"/>
    <property type="match status" value="1"/>
</dbReference>
<evidence type="ECO:0000313" key="13">
    <source>
        <dbReference type="Proteomes" id="UP001177023"/>
    </source>
</evidence>